<accession>A0A366S6T1</accession>
<organism evidence="2 3">
    <name type="scientific">Fusarium coffeatum</name>
    <dbReference type="NCBI Taxonomy" id="231269"/>
    <lineage>
        <taxon>Eukaryota</taxon>
        <taxon>Fungi</taxon>
        <taxon>Dikarya</taxon>
        <taxon>Ascomycota</taxon>
        <taxon>Pezizomycotina</taxon>
        <taxon>Sordariomycetes</taxon>
        <taxon>Hypocreomycetidae</taxon>
        <taxon>Hypocreales</taxon>
        <taxon>Nectriaceae</taxon>
        <taxon>Fusarium</taxon>
        <taxon>Fusarium incarnatum-equiseti species complex</taxon>
    </lineage>
</organism>
<feature type="compositionally biased region" description="Low complexity" evidence="1">
    <location>
        <begin position="304"/>
        <end position="314"/>
    </location>
</feature>
<dbReference type="EMBL" id="QKXC01000052">
    <property type="protein sequence ID" value="RBR24712.1"/>
    <property type="molecule type" value="Genomic_DNA"/>
</dbReference>
<feature type="region of interest" description="Disordered" evidence="1">
    <location>
        <begin position="301"/>
        <end position="320"/>
    </location>
</feature>
<proteinExistence type="predicted"/>
<evidence type="ECO:0000313" key="3">
    <source>
        <dbReference type="Proteomes" id="UP000253153"/>
    </source>
</evidence>
<name>A0A366S6T1_9HYPO</name>
<evidence type="ECO:0000256" key="1">
    <source>
        <dbReference type="SAM" id="MobiDB-lite"/>
    </source>
</evidence>
<dbReference type="AlphaFoldDB" id="A0A366S6T1"/>
<keyword evidence="3" id="KW-1185">Reference proteome</keyword>
<reference evidence="2 3" key="1">
    <citation type="submission" date="2018-06" db="EMBL/GenBank/DDBJ databases">
        <title>Fusarium incarnatum-equiseti species complex species 28.</title>
        <authorList>
            <person name="Gardiner D.M."/>
        </authorList>
    </citation>
    <scope>NUCLEOTIDE SEQUENCE [LARGE SCALE GENOMIC DNA]</scope>
    <source>
        <strain evidence="2 3">FIESC_28</strain>
    </source>
</reference>
<dbReference type="Proteomes" id="UP000253153">
    <property type="component" value="Unassembled WGS sequence"/>
</dbReference>
<sequence>MNQQVEIKDPEYNGQVLPGLYGQHTTFTPFHHGQTASVDESSDELKEQRGLGVMVNHTWSAEGDSAYLAQYCGFRDTQELTAYVDMIVPDIVHEAAFIASDPVGEHQRGATGDVSTFQKFIQRNDFYNPGGPRYRGRVGQYDFTDAFDKPSPLELLKAYHENQAIRSFVDQVVSYCPKPTFIPARNWHFRHVRRDIFQNEKREVHPEAFVLVHAVQLLLFASQDWRPDRVYSRDMTQYEHRFPTPEFIGGGTDQVVAGLFFMEDLHRAILLFYYLVDRRQQHNWVGNVPGPNGIQFAGYHSPDAEASSTATTDAEPVDDGGRVETTTFVSQLGQYCAVQ</sequence>
<dbReference type="GeneID" id="41991930"/>
<dbReference type="OrthoDB" id="5097318at2759"/>
<evidence type="ECO:0000313" key="2">
    <source>
        <dbReference type="EMBL" id="RBR24712.1"/>
    </source>
</evidence>
<comment type="caution">
    <text evidence="2">The sequence shown here is derived from an EMBL/GenBank/DDBJ whole genome shotgun (WGS) entry which is preliminary data.</text>
</comment>
<protein>
    <submittedName>
        <fullName evidence="2">Uncharacterized protein</fullName>
    </submittedName>
</protein>
<gene>
    <name evidence="2" type="ORF">FIESC28_02485</name>
</gene>
<dbReference type="RefSeq" id="XP_031019303.1">
    <property type="nucleotide sequence ID" value="XM_031156634.1"/>
</dbReference>